<dbReference type="InterPro" id="IPR000330">
    <property type="entry name" value="SNF2_N"/>
</dbReference>
<organism evidence="7 8">
    <name type="scientific">Mya arenaria</name>
    <name type="common">Soft-shell clam</name>
    <dbReference type="NCBI Taxonomy" id="6604"/>
    <lineage>
        <taxon>Eukaryota</taxon>
        <taxon>Metazoa</taxon>
        <taxon>Spiralia</taxon>
        <taxon>Lophotrochozoa</taxon>
        <taxon>Mollusca</taxon>
        <taxon>Bivalvia</taxon>
        <taxon>Autobranchia</taxon>
        <taxon>Heteroconchia</taxon>
        <taxon>Euheterodonta</taxon>
        <taxon>Imparidentia</taxon>
        <taxon>Neoheterodontei</taxon>
        <taxon>Myida</taxon>
        <taxon>Myoidea</taxon>
        <taxon>Myidae</taxon>
        <taxon>Mya</taxon>
    </lineage>
</organism>
<feature type="region of interest" description="Disordered" evidence="4">
    <location>
        <begin position="212"/>
        <end position="246"/>
    </location>
</feature>
<feature type="domain" description="Helicase ATP-binding" evidence="5">
    <location>
        <begin position="1233"/>
        <end position="1437"/>
    </location>
</feature>
<feature type="compositionally biased region" description="Polar residues" evidence="4">
    <location>
        <begin position="629"/>
        <end position="640"/>
    </location>
</feature>
<evidence type="ECO:0000256" key="4">
    <source>
        <dbReference type="SAM" id="MobiDB-lite"/>
    </source>
</evidence>
<reference evidence="7" key="1">
    <citation type="submission" date="2022-11" db="EMBL/GenBank/DDBJ databases">
        <title>Centuries of genome instability and evolution in soft-shell clam transmissible cancer (bioRxiv).</title>
        <authorList>
            <person name="Hart S.F.M."/>
            <person name="Yonemitsu M.A."/>
            <person name="Giersch R.M."/>
            <person name="Beal B.F."/>
            <person name="Arriagada G."/>
            <person name="Davis B.W."/>
            <person name="Ostrander E.A."/>
            <person name="Goff S.P."/>
            <person name="Metzger M.J."/>
        </authorList>
    </citation>
    <scope>NUCLEOTIDE SEQUENCE</scope>
    <source>
        <strain evidence="7">MELC-2E11</strain>
        <tissue evidence="7">Siphon/mantle</tissue>
    </source>
</reference>
<evidence type="ECO:0000256" key="3">
    <source>
        <dbReference type="ARBA" id="ARBA00023125"/>
    </source>
</evidence>
<evidence type="ECO:0000313" key="8">
    <source>
        <dbReference type="Proteomes" id="UP001164746"/>
    </source>
</evidence>
<keyword evidence="3" id="KW-0238">DNA-binding</keyword>
<dbReference type="Proteomes" id="UP001164746">
    <property type="component" value="Chromosome 2"/>
</dbReference>
<keyword evidence="8" id="KW-1185">Reference proteome</keyword>
<dbReference type="InterPro" id="IPR014001">
    <property type="entry name" value="Helicase_ATP-bd"/>
</dbReference>
<protein>
    <submittedName>
        <fullName evidence="7">BTAF1-like protein</fullName>
    </submittedName>
</protein>
<dbReference type="Pfam" id="PF12054">
    <property type="entry name" value="DUF3535"/>
    <property type="match status" value="1"/>
</dbReference>
<evidence type="ECO:0000256" key="1">
    <source>
        <dbReference type="ARBA" id="ARBA00022801"/>
    </source>
</evidence>
<dbReference type="InterPro" id="IPR016024">
    <property type="entry name" value="ARM-type_fold"/>
</dbReference>
<name>A0ABY7DE47_MYAAR</name>
<accession>A0ABY7DE47</accession>
<feature type="domain" description="Helicase C-terminal" evidence="6">
    <location>
        <begin position="1729"/>
        <end position="1867"/>
    </location>
</feature>
<dbReference type="SUPFAM" id="SSF48371">
    <property type="entry name" value="ARM repeat"/>
    <property type="match status" value="1"/>
</dbReference>
<dbReference type="PROSITE" id="PS51192">
    <property type="entry name" value="HELICASE_ATP_BIND_1"/>
    <property type="match status" value="1"/>
</dbReference>
<dbReference type="PROSITE" id="PS51194">
    <property type="entry name" value="HELICASE_CTER"/>
    <property type="match status" value="1"/>
</dbReference>
<evidence type="ECO:0000256" key="2">
    <source>
        <dbReference type="ARBA" id="ARBA00022806"/>
    </source>
</evidence>
<dbReference type="PANTHER" id="PTHR36498:SF1">
    <property type="entry name" value="TATA-BINDING PROTEIN-ASSOCIATED FACTOR 172"/>
    <property type="match status" value="1"/>
</dbReference>
<dbReference type="InterPro" id="IPR038718">
    <property type="entry name" value="SNF2-like_sf"/>
</dbReference>
<keyword evidence="2" id="KW-0067">ATP-binding</keyword>
<dbReference type="EMBL" id="CP111013">
    <property type="protein sequence ID" value="WAQ95291.1"/>
    <property type="molecule type" value="Genomic_DNA"/>
</dbReference>
<dbReference type="CDD" id="cd18793">
    <property type="entry name" value="SF2_C_SNF"/>
    <property type="match status" value="1"/>
</dbReference>
<evidence type="ECO:0000259" key="6">
    <source>
        <dbReference type="PROSITE" id="PS51194"/>
    </source>
</evidence>
<evidence type="ECO:0000259" key="5">
    <source>
        <dbReference type="PROSITE" id="PS51192"/>
    </source>
</evidence>
<feature type="compositionally biased region" description="Basic and acidic residues" evidence="4">
    <location>
        <begin position="222"/>
        <end position="237"/>
    </location>
</feature>
<dbReference type="SMART" id="SM00490">
    <property type="entry name" value="HELICc"/>
    <property type="match status" value="1"/>
</dbReference>
<dbReference type="PANTHER" id="PTHR36498">
    <property type="entry name" value="TATA-BINDING PROTEIN-ASSOCIATED FACTOR 172"/>
    <property type="match status" value="1"/>
</dbReference>
<dbReference type="SUPFAM" id="SSF52540">
    <property type="entry name" value="P-loop containing nucleoside triphosphate hydrolases"/>
    <property type="match status" value="2"/>
</dbReference>
<dbReference type="SMART" id="SM00487">
    <property type="entry name" value="DEXDc"/>
    <property type="match status" value="1"/>
</dbReference>
<evidence type="ECO:0000313" key="7">
    <source>
        <dbReference type="EMBL" id="WAQ95291.1"/>
    </source>
</evidence>
<dbReference type="InterPro" id="IPR001650">
    <property type="entry name" value="Helicase_C-like"/>
</dbReference>
<sequence>MTTRLDRLFLLLDTGSTALIRKSAAEQLGDVQKLHPYELGNLLNKLHGYLRSNNWETRIAAAQAVQAIARNVPQWEPRGAPKQETQNEEAFLNGKLLLSKFDVQRVLENGASLLGSEGAQFNEDEKLSGLDERDRLAYQRQMLNKKLGLDMAGNLKLGLDTDLYTDEDLLTGMKKEDETKPDTRQVSELLQLQLGTNLSARERNQAKRKARLMQKQISRDSPVLDRDGEPPAKKLKGENYGVDSPASVDSAEEQEEWPFELFCEQQMSDLFHSAWETRHGAATGLREVVKIHGRGAGKSIDTPVDQMLSVNQLWLSDLALRLMSVIALDRFGDFVSDEVVAPVRETCAQTLGVVMKFLEPEGIQGVLAILLQLLQQKQWEVRHGGLLGIKYLLAVRQDMTVELLPSVLPFLYLGIQDVDDDVRAVAASALVPVADTLIQVLPDQVPTVVSCLWEILVDLDDLTASTNSIMSLLATLHAHPQANILDRLSKPLTELVPRLLPFFRHNIVSVRKAVLETVNTLVQVSSEKDPACSWLPSVLQPLLCHIYQRSLLETSPEILRLIPSVWGHVLEKATPLSLVAVATPWMGVWLSLAMQPSKIPYDHSFLVEAKHPGRGPDSVSHRSRHSLEQDSPTPGTSKTQPMYIAGFESLNSSVQERDQNVVRARMTAAGLFGVLCQRVTVPLNTLPTGYEKPSDSLTKLLTFHLNTRSAVQRIVIAEVLYAWASCQECLCPPEVKSKVLETLSEGIYFDEIALGFTRLQTECRDFMASLKQQGINLDMIVPQTLILSLDQAAALVGQDFEQVKSTLKPRALATLEDRRASLSTTVAQISADQQILSVRVQSSLAKAAVLLDMIPEKLNPVIRPLMDCAKKEENATLQHEAAKCLSILLRQCMSRDPSPNAKVVKNLCGFLCSDPAHTPAIIPQLNNNTAAEMNCDTFKGNITLAKICKVPDTDRRRTRLPGSRSDMGVSPDLSKEEEQVQRQLCIQRRGGEITLCRVAGDFSDKLPTDLPALWETVTKYLTENKDFEVTDSIAQEIVNSLQVLESIGPSLHSTLLPKLVESLQQLKTYLEHRYAGIRHISARCVGTLARLSTPDTMLFLIEVVIPMLEASDNITQRQGASEALYHVIESLGLDIVPYIVLLIVPVLGRMTDQNTDVRTLATHCFASLIRLLPLETGVPDPPDMAATLSEQKQRDRVFLEQLLDTSKLENYSIDVPIKAELRKYQQDGVNWLGFLSKYKLHGILCDDMGLGKTLQSICIMATDHYRRQVKYKESQSPDSSPIPSIVVCPPTLIGHWVYEIQKFIDEEYLNPLMYAGTPTERQRLQKKSKNHNLIELEDLKWRLNCFTVEVGFLTFTGKNNHSKPQKCVGCENPMFYIHMTLHTLYVSCNNKICLKSGEVISKAVKQLKCNHRLILSGTPIQNNVLDLWSLFDFLVPGFLGTEKQFQARYGKPILASREAKSSSKEQEAGALAMETLHRQVLPFILRRLKEDVLQDLPPKIIQDYYCDLSPLQLQLYDYFSCPQAQKGLEDFVSCVKVSESKYACTMTMNALSQGHRMLVRGLRTLSAEVIVSEPGHTRFLVVIEALIFHCCLIFEVRLYEDFARSQAQRGVEDCVTSVKVSESKRGSTHIFQALQYLRKVCNHPALVLNQNHPKYTEVMASLKSQGSNIRDLNHAPKLTALKHLEKNNCGINVKESAGQKVYKHRELYRTQQLLSDCGIGVDESAGQPGSETPVVNQHRVLLFCQLKGMLDIVETDLLKCQMPSVTYLRLDGSVPAGNRHDIVNRFNNDPSIDILLLTTHVGGLGLNLTGADTVVFVEHDWNPMKDLQAMDRAHRIGQKKVVNVYRLITRGTLEEKIMGVSPENEIM</sequence>
<dbReference type="Pfam" id="PF00271">
    <property type="entry name" value="Helicase_C"/>
    <property type="match status" value="1"/>
</dbReference>
<keyword evidence="1" id="KW-0378">Hydrolase</keyword>
<keyword evidence="2" id="KW-0347">Helicase</keyword>
<gene>
    <name evidence="7" type="ORF">MAR_027981</name>
</gene>
<dbReference type="InterPro" id="IPR027417">
    <property type="entry name" value="P-loop_NTPase"/>
</dbReference>
<feature type="region of interest" description="Disordered" evidence="4">
    <location>
        <begin position="955"/>
        <end position="974"/>
    </location>
</feature>
<dbReference type="Pfam" id="PF00176">
    <property type="entry name" value="SNF2-rel_dom"/>
    <property type="match status" value="1"/>
</dbReference>
<dbReference type="InterPro" id="IPR022707">
    <property type="entry name" value="Mot1_central_dom"/>
</dbReference>
<feature type="region of interest" description="Disordered" evidence="4">
    <location>
        <begin position="612"/>
        <end position="640"/>
    </location>
</feature>
<dbReference type="InterPro" id="IPR011989">
    <property type="entry name" value="ARM-like"/>
</dbReference>
<proteinExistence type="predicted"/>
<dbReference type="Gene3D" id="1.25.10.10">
    <property type="entry name" value="Leucine-rich Repeat Variant"/>
    <property type="match status" value="2"/>
</dbReference>
<dbReference type="Gene3D" id="3.40.50.300">
    <property type="entry name" value="P-loop containing nucleotide triphosphate hydrolases"/>
    <property type="match status" value="1"/>
</dbReference>
<dbReference type="InterPro" id="IPR044972">
    <property type="entry name" value="Mot1"/>
</dbReference>
<keyword evidence="2" id="KW-0547">Nucleotide-binding</keyword>
<dbReference type="Gene3D" id="1.20.120.850">
    <property type="entry name" value="SWI2/SNF2 ATPases, N-terminal domain"/>
    <property type="match status" value="1"/>
</dbReference>
<dbReference type="InterPro" id="IPR049730">
    <property type="entry name" value="SNF2/RAD54-like_C"/>
</dbReference>
<dbReference type="Gene3D" id="3.40.50.10810">
    <property type="entry name" value="Tandem AAA-ATPase domain"/>
    <property type="match status" value="1"/>
</dbReference>